<feature type="chain" id="PRO_5005568358" evidence="2">
    <location>
        <begin position="23"/>
        <end position="431"/>
    </location>
</feature>
<keyword evidence="2" id="KW-0732">Signal</keyword>
<dbReference type="VEuPathDB" id="FungiDB:VP01_2033g1"/>
<reference evidence="3 4" key="1">
    <citation type="submission" date="2015-08" db="EMBL/GenBank/DDBJ databases">
        <title>Next Generation Sequencing and Analysis of the Genome of Puccinia sorghi L Schw, the Causal Agent of Maize Common Rust.</title>
        <authorList>
            <person name="Rochi L."/>
            <person name="Burguener G."/>
            <person name="Darino M."/>
            <person name="Turjanski A."/>
            <person name="Kreff E."/>
            <person name="Dieguez M.J."/>
            <person name="Sacco F."/>
        </authorList>
    </citation>
    <scope>NUCLEOTIDE SEQUENCE [LARGE SCALE GENOMIC DNA]</scope>
    <source>
        <strain evidence="3 4">RO10H11247</strain>
    </source>
</reference>
<evidence type="ECO:0000313" key="3">
    <source>
        <dbReference type="EMBL" id="KNZ57947.1"/>
    </source>
</evidence>
<keyword evidence="1" id="KW-0472">Membrane</keyword>
<dbReference type="Proteomes" id="UP000037035">
    <property type="component" value="Unassembled WGS sequence"/>
</dbReference>
<evidence type="ECO:0000256" key="2">
    <source>
        <dbReference type="SAM" id="SignalP"/>
    </source>
</evidence>
<organism evidence="3 4">
    <name type="scientific">Puccinia sorghi</name>
    <dbReference type="NCBI Taxonomy" id="27349"/>
    <lineage>
        <taxon>Eukaryota</taxon>
        <taxon>Fungi</taxon>
        <taxon>Dikarya</taxon>
        <taxon>Basidiomycota</taxon>
        <taxon>Pucciniomycotina</taxon>
        <taxon>Pucciniomycetes</taxon>
        <taxon>Pucciniales</taxon>
        <taxon>Pucciniaceae</taxon>
        <taxon>Puccinia</taxon>
    </lineage>
</organism>
<keyword evidence="1" id="KW-0812">Transmembrane</keyword>
<dbReference type="AlphaFoldDB" id="A0A0L6VBM2"/>
<evidence type="ECO:0000313" key="4">
    <source>
        <dbReference type="Proteomes" id="UP000037035"/>
    </source>
</evidence>
<protein>
    <submittedName>
        <fullName evidence="3">Putative signal peptide protein</fullName>
    </submittedName>
</protein>
<proteinExistence type="predicted"/>
<keyword evidence="1" id="KW-1133">Transmembrane helix</keyword>
<feature type="signal peptide" evidence="2">
    <location>
        <begin position="1"/>
        <end position="22"/>
    </location>
</feature>
<accession>A0A0L6VBM2</accession>
<dbReference type="EMBL" id="LAVV01006875">
    <property type="protein sequence ID" value="KNZ57947.1"/>
    <property type="molecule type" value="Genomic_DNA"/>
</dbReference>
<evidence type="ECO:0000256" key="1">
    <source>
        <dbReference type="SAM" id="Phobius"/>
    </source>
</evidence>
<feature type="transmembrane region" description="Helical" evidence="1">
    <location>
        <begin position="340"/>
        <end position="365"/>
    </location>
</feature>
<keyword evidence="4" id="KW-1185">Reference proteome</keyword>
<gene>
    <name evidence="3" type="ORF">VP01_2033g1</name>
</gene>
<comment type="caution">
    <text evidence="3">The sequence shown here is derived from an EMBL/GenBank/DDBJ whole genome shotgun (WGS) entry which is preliminary data.</text>
</comment>
<name>A0A0L6VBM2_9BASI</name>
<sequence length="431" mass="48346">MTAWLCIVASLHSACTMSSVAATVEICSCHLAFKDSTSTLVLNAVPLDSLHSSPTRTNHYPPPPPLTINLKQISHPLILNHASHRMCLLLQNPPTSVRSWGAQPGLSCSSCPSDSSCRNRSGNCSLKRARCKDSSVVPGSENLSRWPLTTLAAIHRSGLNDTKTQTAQLRNCRNMESGAIVVKNEKNSTQWIRDELIGKGPTMPLLKKSKAQSVSFLRNHKRAHLNRLRVVETNENLNGFSESVSQTPRQDRQAHLNRLRVVETNDNLNEENRDGFNYTYHQPVAEYMLLLSYLNTIPCSRPDDVELFVFSTLIIFNTRQLSINLSSTIKLSLITLDKSYSLFFSFPFSFFSLFSPLLFLSAYCLSCPVRLLRIILTPQRSTNLMFFNQISSTVLSNRLSLFLSSLFSPVSKKTFLVLVRNQSQPNQLFYG</sequence>